<gene>
    <name evidence="5" type="ORF">g.5928</name>
</gene>
<name>A0A1B6BYH1_9HEMI</name>
<evidence type="ECO:0000256" key="2">
    <source>
        <dbReference type="ARBA" id="ARBA00023108"/>
    </source>
</evidence>
<dbReference type="PANTHER" id="PTHR11008">
    <property type="entry name" value="PROTEIN TAKEOUT-LIKE PROTEIN"/>
    <property type="match status" value="1"/>
</dbReference>
<feature type="non-terminal residue" evidence="5">
    <location>
        <position position="1"/>
    </location>
</feature>
<accession>A0A1B6BYH1</accession>
<dbReference type="PANTHER" id="PTHR11008:SF32">
    <property type="entry name" value="CIRCADIAN CLOCK-CONTROLLED PROTEIN DAYWAKE-RELATED"/>
    <property type="match status" value="1"/>
</dbReference>
<evidence type="ECO:0000313" key="5">
    <source>
        <dbReference type="EMBL" id="JAS06069.1"/>
    </source>
</evidence>
<dbReference type="Pfam" id="PF06585">
    <property type="entry name" value="JHBP"/>
    <property type="match status" value="1"/>
</dbReference>
<dbReference type="Gene3D" id="3.15.10.30">
    <property type="entry name" value="Haemolymph juvenile hormone binding protein"/>
    <property type="match status" value="1"/>
</dbReference>
<sequence length="255" mass="28531">TSCDMNTDFVVLCLVLCCAPALEAASKLPPFIKRCSRSDPKLNECALKSAQAVLPHLVKGDPKYKIMSIDPARVDRMAFGDNSEKPVGMGFIMENCTITGLGSMAFTKTRFDLKKLHVEVEGIIRKLVILGKYKVKGNILILPIKGEGNANFTVDNVNFRNTMNYFLYKKKDGKDYFRTNDSKVNSTLGSVHVDLQNLFNGDKALGDNMNLILNENFREIETIFRPVIEQAIADLIAFVVNNILKDVPYDEIFLP</sequence>
<protein>
    <recommendedName>
        <fullName evidence="6">Hemolymph juvenile hormone binding protein</fullName>
    </recommendedName>
</protein>
<evidence type="ECO:0000256" key="3">
    <source>
        <dbReference type="ARBA" id="ARBA00060902"/>
    </source>
</evidence>
<feature type="signal peptide" evidence="4">
    <location>
        <begin position="1"/>
        <end position="24"/>
    </location>
</feature>
<proteinExistence type="inferred from homology"/>
<dbReference type="InterPro" id="IPR038606">
    <property type="entry name" value="To_sf"/>
</dbReference>
<dbReference type="GO" id="GO:0005615">
    <property type="term" value="C:extracellular space"/>
    <property type="evidence" value="ECO:0007669"/>
    <property type="project" value="TreeGrafter"/>
</dbReference>
<comment type="similarity">
    <text evidence="3">Belongs to the TO family.</text>
</comment>
<feature type="chain" id="PRO_5008579950" description="Hemolymph juvenile hormone binding protein" evidence="4">
    <location>
        <begin position="25"/>
        <end position="255"/>
    </location>
</feature>
<dbReference type="SMART" id="SM00700">
    <property type="entry name" value="JHBP"/>
    <property type="match status" value="1"/>
</dbReference>
<dbReference type="GO" id="GO:0007623">
    <property type="term" value="P:circadian rhythm"/>
    <property type="evidence" value="ECO:0007669"/>
    <property type="project" value="UniProtKB-ARBA"/>
</dbReference>
<dbReference type="AlphaFoldDB" id="A0A1B6BYH1"/>
<reference evidence="5" key="1">
    <citation type="submission" date="2015-12" db="EMBL/GenBank/DDBJ databases">
        <title>De novo transcriptome assembly of four potential Pierce s Disease insect vectors from Arizona vineyards.</title>
        <authorList>
            <person name="Tassone E.E."/>
        </authorList>
    </citation>
    <scope>NUCLEOTIDE SEQUENCE</scope>
</reference>
<keyword evidence="1 4" id="KW-0732">Signal</keyword>
<evidence type="ECO:0000256" key="1">
    <source>
        <dbReference type="ARBA" id="ARBA00022729"/>
    </source>
</evidence>
<evidence type="ECO:0008006" key="6">
    <source>
        <dbReference type="Google" id="ProtNLM"/>
    </source>
</evidence>
<dbReference type="EMBL" id="GEDC01031229">
    <property type="protein sequence ID" value="JAS06069.1"/>
    <property type="molecule type" value="Transcribed_RNA"/>
</dbReference>
<dbReference type="InterPro" id="IPR010562">
    <property type="entry name" value="Haemolymph_juvenile_hormone-bd"/>
</dbReference>
<dbReference type="FunFam" id="3.15.10.30:FF:000001">
    <property type="entry name" value="Takeout-like protein 1"/>
    <property type="match status" value="1"/>
</dbReference>
<keyword evidence="2" id="KW-0090">Biological rhythms</keyword>
<evidence type="ECO:0000256" key="4">
    <source>
        <dbReference type="SAM" id="SignalP"/>
    </source>
</evidence>
<organism evidence="5">
    <name type="scientific">Clastoptera arizonana</name>
    <name type="common">Arizona spittle bug</name>
    <dbReference type="NCBI Taxonomy" id="38151"/>
    <lineage>
        <taxon>Eukaryota</taxon>
        <taxon>Metazoa</taxon>
        <taxon>Ecdysozoa</taxon>
        <taxon>Arthropoda</taxon>
        <taxon>Hexapoda</taxon>
        <taxon>Insecta</taxon>
        <taxon>Pterygota</taxon>
        <taxon>Neoptera</taxon>
        <taxon>Paraneoptera</taxon>
        <taxon>Hemiptera</taxon>
        <taxon>Auchenorrhyncha</taxon>
        <taxon>Cercopoidea</taxon>
        <taxon>Clastopteridae</taxon>
        <taxon>Clastoptera</taxon>
    </lineage>
</organism>